<dbReference type="EMBL" id="JBJDOT010000005">
    <property type="protein sequence ID" value="MFK3863393.1"/>
    <property type="molecule type" value="Genomic_DNA"/>
</dbReference>
<reference evidence="2 3" key="1">
    <citation type="submission" date="2024-11" db="EMBL/GenBank/DDBJ databases">
        <title>The Natural Products Discovery Center: Release of the First 8490 Sequenced Strains for Exploring Actinobacteria Biosynthetic Diversity.</title>
        <authorList>
            <person name="Kalkreuter E."/>
            <person name="Kautsar S.A."/>
            <person name="Yang D."/>
            <person name="Bader C.D."/>
            <person name="Teijaro C.N."/>
            <person name="Fluegel L."/>
            <person name="Davis C.M."/>
            <person name="Simpson J.R."/>
            <person name="Lauterbach L."/>
            <person name="Steele A.D."/>
            <person name="Gui C."/>
            <person name="Meng S."/>
            <person name="Li G."/>
            <person name="Viehrig K."/>
            <person name="Ye F."/>
            <person name="Su P."/>
            <person name="Kiefer A.F."/>
            <person name="Nichols A."/>
            <person name="Cepeda A.J."/>
            <person name="Yan W."/>
            <person name="Fan B."/>
            <person name="Jiang Y."/>
            <person name="Adhikari A."/>
            <person name="Zheng C.-J."/>
            <person name="Schuster L."/>
            <person name="Cowan T.M."/>
            <person name="Smanski M.J."/>
            <person name="Chevrette M.G."/>
            <person name="De Carvalho L.P.S."/>
            <person name="Shen B."/>
        </authorList>
    </citation>
    <scope>NUCLEOTIDE SEQUENCE [LARGE SCALE GENOMIC DNA]</scope>
    <source>
        <strain evidence="2 3">NPDC078403</strain>
    </source>
</reference>
<keyword evidence="1" id="KW-0732">Signal</keyword>
<feature type="chain" id="PRO_5045931239" description="Lipoprotein" evidence="1">
    <location>
        <begin position="24"/>
        <end position="650"/>
    </location>
</feature>
<evidence type="ECO:0000313" key="2">
    <source>
        <dbReference type="EMBL" id="MFK3863393.1"/>
    </source>
</evidence>
<keyword evidence="3" id="KW-1185">Reference proteome</keyword>
<organism evidence="2 3">
    <name type="scientific">Pseudoalteromonas rhizosphaerae</name>
    <dbReference type="NCBI Taxonomy" id="2518973"/>
    <lineage>
        <taxon>Bacteria</taxon>
        <taxon>Pseudomonadati</taxon>
        <taxon>Pseudomonadota</taxon>
        <taxon>Gammaproteobacteria</taxon>
        <taxon>Alteromonadales</taxon>
        <taxon>Pseudoalteromonadaceae</taxon>
        <taxon>Pseudoalteromonas</taxon>
    </lineage>
</organism>
<evidence type="ECO:0008006" key="4">
    <source>
        <dbReference type="Google" id="ProtNLM"/>
    </source>
</evidence>
<dbReference type="Proteomes" id="UP001620262">
    <property type="component" value="Unassembled WGS sequence"/>
</dbReference>
<dbReference type="PROSITE" id="PS51257">
    <property type="entry name" value="PROKAR_LIPOPROTEIN"/>
    <property type="match status" value="1"/>
</dbReference>
<gene>
    <name evidence="2" type="ORF">ACI2JU_05825</name>
</gene>
<comment type="caution">
    <text evidence="2">The sequence shown here is derived from an EMBL/GenBank/DDBJ whole genome shotgun (WGS) entry which is preliminary data.</text>
</comment>
<protein>
    <recommendedName>
        <fullName evidence="4">Lipoprotein</fullName>
    </recommendedName>
</protein>
<accession>A0ABW8KVZ7</accession>
<name>A0ABW8KVZ7_9GAMM</name>
<evidence type="ECO:0000313" key="3">
    <source>
        <dbReference type="Proteomes" id="UP001620262"/>
    </source>
</evidence>
<evidence type="ECO:0000256" key="1">
    <source>
        <dbReference type="SAM" id="SignalP"/>
    </source>
</evidence>
<feature type="signal peptide" evidence="1">
    <location>
        <begin position="1"/>
        <end position="23"/>
    </location>
</feature>
<sequence length="650" mass="71732">MIINKPLRAINILVILAALSACGDNSPSVEEPAPVDFDVEMSNFTMDFDTSKTFALNHRIPVSFTIRNTSKDATEETQVPVTFSFVEKNPIDPSSPIVCNSNAINVQLLANGEPTVVENEFIWPISECQNLAEQGKQVELKVGFYRDGEEINGYVNTKLPVLSLREAGVDVEYQLKTESSIGLLALPHEDESPTPVLSVQSGFVFNGADPYYSKINDDEIPEDLDVVDPSSGLTIKQELTFGMSEEQLKELNQLPSSANLTYKLIAQNNPGIQLDLMIGQENGQVNNSYEFSEIQPGTADQVNHDLYLKQTDLDALLEGDLANEAFFILRGCIETSFVQDGNENDLTNDCKDVDINLERESNNISAASQVAFKKNQKRRPGSSRISVESEMDIDNTLQRNGILSRATGEIVLKGNIGRRFDVKIAEALAEAIVTKKESSYFHQIKVFNKVVAGKNENSKEGKKHLEIKNKFEQDKSQQVASLGYGFGPVRLGFKISAGGRIGLDVDDDMDLLDDLSMCQTKLVSQEHINTCGFISRTVTPNFSFTGRVFGGLNLSIVKAGVNANLRFLEHKFPLTGTLVFGLTDNERVLVRGNVDLDHSINTISGKIKLVGSIKIFRFRRSKSVTLASFSSRPVTQQLLRRSTSGTLELL</sequence>
<proteinExistence type="predicted"/>
<dbReference type="RefSeq" id="WP_404674958.1">
    <property type="nucleotide sequence ID" value="NZ_JBJDOT010000005.1"/>
</dbReference>